<dbReference type="OrthoDB" id="3041043at2759"/>
<evidence type="ECO:0000313" key="2">
    <source>
        <dbReference type="Proteomes" id="UP000006514"/>
    </source>
</evidence>
<dbReference type="InParanoid" id="J0WLS4"/>
<organism evidence="1 2">
    <name type="scientific">Auricularia subglabra (strain TFB-10046 / SS5)</name>
    <name type="common">White-rot fungus</name>
    <name type="synonym">Auricularia delicata (strain TFB10046)</name>
    <dbReference type="NCBI Taxonomy" id="717982"/>
    <lineage>
        <taxon>Eukaryota</taxon>
        <taxon>Fungi</taxon>
        <taxon>Dikarya</taxon>
        <taxon>Basidiomycota</taxon>
        <taxon>Agaricomycotina</taxon>
        <taxon>Agaricomycetes</taxon>
        <taxon>Auriculariales</taxon>
        <taxon>Auriculariaceae</taxon>
        <taxon>Auricularia</taxon>
    </lineage>
</organism>
<dbReference type="EMBL" id="JH688323">
    <property type="protein sequence ID" value="EJD33283.1"/>
    <property type="molecule type" value="Genomic_DNA"/>
</dbReference>
<proteinExistence type="predicted"/>
<accession>J0WLS4</accession>
<sequence>MRFQRGDRRIDLVCTHGCPIYCILSFHCTLVMNFITWNKAYSVYAFRTLIREEGLVLRVNNQRTRRALEKYERRGFTLIEWRNSATGSFTDSFRAKERWIGDSSCWVRQLDTSNVLSQYIPSLAACISFAVPTQYALHVNGFAIIYRRAPAPPNADGVTRWVAHMDCTLLSNGSLSQSYAVSNQFYDQHYT</sequence>
<dbReference type="AlphaFoldDB" id="J0WLS4"/>
<reference evidence="2" key="1">
    <citation type="journal article" date="2012" name="Science">
        <title>The Paleozoic origin of enzymatic lignin decomposition reconstructed from 31 fungal genomes.</title>
        <authorList>
            <person name="Floudas D."/>
            <person name="Binder M."/>
            <person name="Riley R."/>
            <person name="Barry K."/>
            <person name="Blanchette R.A."/>
            <person name="Henrissat B."/>
            <person name="Martinez A.T."/>
            <person name="Otillar R."/>
            <person name="Spatafora J.W."/>
            <person name="Yadav J.S."/>
            <person name="Aerts A."/>
            <person name="Benoit I."/>
            <person name="Boyd A."/>
            <person name="Carlson A."/>
            <person name="Copeland A."/>
            <person name="Coutinho P.M."/>
            <person name="de Vries R.P."/>
            <person name="Ferreira P."/>
            <person name="Findley K."/>
            <person name="Foster B."/>
            <person name="Gaskell J."/>
            <person name="Glotzer D."/>
            <person name="Gorecki P."/>
            <person name="Heitman J."/>
            <person name="Hesse C."/>
            <person name="Hori C."/>
            <person name="Igarashi K."/>
            <person name="Jurgens J.A."/>
            <person name="Kallen N."/>
            <person name="Kersten P."/>
            <person name="Kohler A."/>
            <person name="Kuees U."/>
            <person name="Kumar T.K.A."/>
            <person name="Kuo A."/>
            <person name="LaButti K."/>
            <person name="Larrondo L.F."/>
            <person name="Lindquist E."/>
            <person name="Ling A."/>
            <person name="Lombard V."/>
            <person name="Lucas S."/>
            <person name="Lundell T."/>
            <person name="Martin R."/>
            <person name="McLaughlin D.J."/>
            <person name="Morgenstern I."/>
            <person name="Morin E."/>
            <person name="Murat C."/>
            <person name="Nagy L.G."/>
            <person name="Nolan M."/>
            <person name="Ohm R.A."/>
            <person name="Patyshakuliyeva A."/>
            <person name="Rokas A."/>
            <person name="Ruiz-Duenas F.J."/>
            <person name="Sabat G."/>
            <person name="Salamov A."/>
            <person name="Samejima M."/>
            <person name="Schmutz J."/>
            <person name="Slot J.C."/>
            <person name="St John F."/>
            <person name="Stenlid J."/>
            <person name="Sun H."/>
            <person name="Sun S."/>
            <person name="Syed K."/>
            <person name="Tsang A."/>
            <person name="Wiebenga A."/>
            <person name="Young D."/>
            <person name="Pisabarro A."/>
            <person name="Eastwood D.C."/>
            <person name="Martin F."/>
            <person name="Cullen D."/>
            <person name="Grigoriev I.V."/>
            <person name="Hibbett D.S."/>
        </authorList>
    </citation>
    <scope>NUCLEOTIDE SEQUENCE [LARGE SCALE GENOMIC DNA]</scope>
    <source>
        <strain evidence="2">TFB10046</strain>
    </source>
</reference>
<evidence type="ECO:0000313" key="1">
    <source>
        <dbReference type="EMBL" id="EJD33283.1"/>
    </source>
</evidence>
<dbReference type="Proteomes" id="UP000006514">
    <property type="component" value="Unassembled WGS sequence"/>
</dbReference>
<name>J0WLS4_AURST</name>
<dbReference type="KEGG" id="adl:AURDEDRAFT_177640"/>
<keyword evidence="2" id="KW-1185">Reference proteome</keyword>
<protein>
    <submittedName>
        <fullName evidence="1">Uncharacterized protein</fullName>
    </submittedName>
</protein>
<gene>
    <name evidence="1" type="ORF">AURDEDRAFT_177640</name>
</gene>